<reference evidence="6" key="2">
    <citation type="journal article" date="2021" name="Genome Biol. Evol.">
        <title>Developing a high-quality reference genome for a parasitic bivalve with doubly uniparental inheritance (Bivalvia: Unionida).</title>
        <authorList>
            <person name="Smith C.H."/>
        </authorList>
    </citation>
    <scope>NUCLEOTIDE SEQUENCE</scope>
    <source>
        <strain evidence="6">CHS0354</strain>
        <tissue evidence="6">Mantle</tissue>
    </source>
</reference>
<dbReference type="SUPFAM" id="SSF103473">
    <property type="entry name" value="MFS general substrate transporter"/>
    <property type="match status" value="1"/>
</dbReference>
<accession>A0AAE0W8C1</accession>
<keyword evidence="2 5" id="KW-0812">Transmembrane</keyword>
<comment type="subcellular location">
    <subcellularLocation>
        <location evidence="1">Membrane</location>
        <topology evidence="1">Multi-pass membrane protein</topology>
    </subcellularLocation>
</comment>
<name>A0AAE0W8C1_9BIVA</name>
<dbReference type="EMBL" id="JAEAOA010000205">
    <property type="protein sequence ID" value="KAK3605833.1"/>
    <property type="molecule type" value="Genomic_DNA"/>
</dbReference>
<dbReference type="PANTHER" id="PTHR23507:SF1">
    <property type="entry name" value="FI18259P1-RELATED"/>
    <property type="match status" value="1"/>
</dbReference>
<feature type="transmembrane region" description="Helical" evidence="5">
    <location>
        <begin position="103"/>
        <end position="120"/>
    </location>
</feature>
<evidence type="ECO:0008006" key="8">
    <source>
        <dbReference type="Google" id="ProtNLM"/>
    </source>
</evidence>
<dbReference type="InterPro" id="IPR036259">
    <property type="entry name" value="MFS_trans_sf"/>
</dbReference>
<evidence type="ECO:0000256" key="3">
    <source>
        <dbReference type="ARBA" id="ARBA00022989"/>
    </source>
</evidence>
<protein>
    <recommendedName>
        <fullName evidence="8">Proton-coupled folate transporter</fullName>
    </recommendedName>
</protein>
<evidence type="ECO:0000256" key="4">
    <source>
        <dbReference type="ARBA" id="ARBA00023136"/>
    </source>
</evidence>
<dbReference type="Gene3D" id="1.20.1250.20">
    <property type="entry name" value="MFS general substrate transporter like domains"/>
    <property type="match status" value="1"/>
</dbReference>
<dbReference type="Pfam" id="PF07690">
    <property type="entry name" value="MFS_1"/>
    <property type="match status" value="1"/>
</dbReference>
<reference evidence="6" key="1">
    <citation type="journal article" date="2021" name="Genome Biol. Evol.">
        <title>A High-Quality Reference Genome for a Parasitic Bivalve with Doubly Uniparental Inheritance (Bivalvia: Unionida).</title>
        <authorList>
            <person name="Smith C.H."/>
        </authorList>
    </citation>
    <scope>NUCLEOTIDE SEQUENCE</scope>
    <source>
        <strain evidence="6">CHS0354</strain>
    </source>
</reference>
<gene>
    <name evidence="6" type="ORF">CHS0354_002470</name>
</gene>
<feature type="transmembrane region" description="Helical" evidence="5">
    <location>
        <begin position="21"/>
        <end position="38"/>
    </location>
</feature>
<feature type="transmembrane region" description="Helical" evidence="5">
    <location>
        <begin position="127"/>
        <end position="149"/>
    </location>
</feature>
<dbReference type="Proteomes" id="UP001195483">
    <property type="component" value="Unassembled WGS sequence"/>
</dbReference>
<feature type="transmembrane region" description="Helical" evidence="5">
    <location>
        <begin position="433"/>
        <end position="456"/>
    </location>
</feature>
<keyword evidence="7" id="KW-1185">Reference proteome</keyword>
<evidence type="ECO:0000256" key="2">
    <source>
        <dbReference type="ARBA" id="ARBA00022692"/>
    </source>
</evidence>
<feature type="transmembrane region" description="Helical" evidence="5">
    <location>
        <begin position="221"/>
        <end position="243"/>
    </location>
</feature>
<feature type="transmembrane region" description="Helical" evidence="5">
    <location>
        <begin position="347"/>
        <end position="365"/>
    </location>
</feature>
<feature type="transmembrane region" description="Helical" evidence="5">
    <location>
        <begin position="371"/>
        <end position="392"/>
    </location>
</feature>
<evidence type="ECO:0000313" key="6">
    <source>
        <dbReference type="EMBL" id="KAK3605833.1"/>
    </source>
</evidence>
<sequence length="479" mass="53031">MNQQINAADRLIPKGATKIKTWLQYVPVVAIVLLYKGAEEMYLSTSKQYIYYWFKQSVARRNVTFNGVNISTSTNCPEDVNINTDAENEAQTNASYWELYLDIMKYSITLFTLPIYGSLSDYLGRKFIIILPIFGSFLQSSIAAVIIYFECDISYLLIAHASDGLLGTSLTQSVATYSFIADITQVRKSRTVGLALMECLKGIGKLSSSAGTGYFIKRYGYFYPSLTSAAVCLFASIVGILWFSETRQTQKECNISALSLYKNVTNFYTSKKDQDRSTFWLCIIVFVLITLPLSPRSGLVTLLQLGYPFCWPSVIIGWYGTAVTFANFVIGLCIIKPLLNCINHGTTGILAIISSIGFYILTALAKDSVMIFVAVAVGIPMMLPLSIVRGIASHKAGPEKQGALFAGLVEAEVMCNLVSTPIFNAIYSQSVSWMRGFAFIIMAATNVLALVFMIWLSCLYRADEEHANKVTAVNESRDD</sequence>
<keyword evidence="3 5" id="KW-1133">Transmembrane helix</keyword>
<proteinExistence type="predicted"/>
<comment type="caution">
    <text evidence="6">The sequence shown here is derived from an EMBL/GenBank/DDBJ whole genome shotgun (WGS) entry which is preliminary data.</text>
</comment>
<evidence type="ECO:0000256" key="1">
    <source>
        <dbReference type="ARBA" id="ARBA00004141"/>
    </source>
</evidence>
<keyword evidence="4 5" id="KW-0472">Membrane</keyword>
<feature type="transmembrane region" description="Helical" evidence="5">
    <location>
        <begin position="404"/>
        <end position="427"/>
    </location>
</feature>
<reference evidence="6" key="3">
    <citation type="submission" date="2023-05" db="EMBL/GenBank/DDBJ databases">
        <authorList>
            <person name="Smith C.H."/>
        </authorList>
    </citation>
    <scope>NUCLEOTIDE SEQUENCE</scope>
    <source>
        <strain evidence="6">CHS0354</strain>
        <tissue evidence="6">Mantle</tissue>
    </source>
</reference>
<feature type="transmembrane region" description="Helical" evidence="5">
    <location>
        <begin position="315"/>
        <end position="335"/>
    </location>
</feature>
<dbReference type="GO" id="GO:0022857">
    <property type="term" value="F:transmembrane transporter activity"/>
    <property type="evidence" value="ECO:0007669"/>
    <property type="project" value="InterPro"/>
</dbReference>
<evidence type="ECO:0000256" key="5">
    <source>
        <dbReference type="SAM" id="Phobius"/>
    </source>
</evidence>
<dbReference type="AlphaFoldDB" id="A0AAE0W8C1"/>
<evidence type="ECO:0000313" key="7">
    <source>
        <dbReference type="Proteomes" id="UP001195483"/>
    </source>
</evidence>
<dbReference type="GO" id="GO:0016020">
    <property type="term" value="C:membrane"/>
    <property type="evidence" value="ECO:0007669"/>
    <property type="project" value="UniProtKB-SubCell"/>
</dbReference>
<dbReference type="PANTHER" id="PTHR23507">
    <property type="entry name" value="ZGC:174356"/>
    <property type="match status" value="1"/>
</dbReference>
<feature type="transmembrane region" description="Helical" evidence="5">
    <location>
        <begin position="278"/>
        <end position="295"/>
    </location>
</feature>
<dbReference type="InterPro" id="IPR011701">
    <property type="entry name" value="MFS"/>
</dbReference>
<organism evidence="6 7">
    <name type="scientific">Potamilus streckersoni</name>
    <dbReference type="NCBI Taxonomy" id="2493646"/>
    <lineage>
        <taxon>Eukaryota</taxon>
        <taxon>Metazoa</taxon>
        <taxon>Spiralia</taxon>
        <taxon>Lophotrochozoa</taxon>
        <taxon>Mollusca</taxon>
        <taxon>Bivalvia</taxon>
        <taxon>Autobranchia</taxon>
        <taxon>Heteroconchia</taxon>
        <taxon>Palaeoheterodonta</taxon>
        <taxon>Unionida</taxon>
        <taxon>Unionoidea</taxon>
        <taxon>Unionidae</taxon>
        <taxon>Ambleminae</taxon>
        <taxon>Lampsilini</taxon>
        <taxon>Potamilus</taxon>
    </lineage>
</organism>